<dbReference type="Proteomes" id="UP001500936">
    <property type="component" value="Unassembled WGS sequence"/>
</dbReference>
<evidence type="ECO:0000313" key="2">
    <source>
        <dbReference type="Proteomes" id="UP001500936"/>
    </source>
</evidence>
<gene>
    <name evidence="1" type="ORF">GCM10023187_14140</name>
</gene>
<dbReference type="SUPFAM" id="SSF50939">
    <property type="entry name" value="Sialidases"/>
    <property type="match status" value="1"/>
</dbReference>
<dbReference type="Gene3D" id="2.120.10.10">
    <property type="match status" value="1"/>
</dbReference>
<name>A0ABP8K4Y5_9BACT</name>
<protein>
    <recommendedName>
        <fullName evidence="3">BNR repeat-like domain-containing protein</fullName>
    </recommendedName>
</protein>
<proteinExistence type="predicted"/>
<accession>A0ABP8K4Y5</accession>
<dbReference type="RefSeq" id="WP_345265378.1">
    <property type="nucleotide sequence ID" value="NZ_BAABHB010000002.1"/>
</dbReference>
<evidence type="ECO:0000313" key="1">
    <source>
        <dbReference type="EMBL" id="GAA4400697.1"/>
    </source>
</evidence>
<sequence length="349" mass="37561">MPYQLLTSLIYWFILLSDTPPVTLLAAKGYHPVVCTNPQQAVEVVYGLGNQIYYTYSSDQGRTYTPAEVVDTLTDLFLVAQRRPQIASSQQTTLILALNKAGNIFAYVRDKQTGQWTKRISVSDQPDVAKEGFVSVAAGPGNMFYAVWNDLRGNAKNKVVGAWSVDGGKTWSANQVLYQSPDGPICPCCSPSVAIEGKHVYITFRNALAGSRDIHLLTSSDGGQHFGQPQKLGIGTWKLEGCPMDGGGVAVASPGQIITAWRRENRIYVAEPGKPEREVAQGGKNVALASNASGNYIVWQADGKVWAITPGHPVPVSLGSGAFPRVAALPHSAVCVWETENGLLATTLK</sequence>
<dbReference type="EMBL" id="BAABHB010000002">
    <property type="protein sequence ID" value="GAA4400697.1"/>
    <property type="molecule type" value="Genomic_DNA"/>
</dbReference>
<keyword evidence="2" id="KW-1185">Reference proteome</keyword>
<organism evidence="1 2">
    <name type="scientific">Nibrella viscosa</name>
    <dbReference type="NCBI Taxonomy" id="1084524"/>
    <lineage>
        <taxon>Bacteria</taxon>
        <taxon>Pseudomonadati</taxon>
        <taxon>Bacteroidota</taxon>
        <taxon>Cytophagia</taxon>
        <taxon>Cytophagales</taxon>
        <taxon>Spirosomataceae</taxon>
        <taxon>Nibrella</taxon>
    </lineage>
</organism>
<dbReference type="InterPro" id="IPR036278">
    <property type="entry name" value="Sialidase_sf"/>
</dbReference>
<dbReference type="CDD" id="cd15482">
    <property type="entry name" value="Sialidase_non-viral"/>
    <property type="match status" value="1"/>
</dbReference>
<reference evidence="2" key="1">
    <citation type="journal article" date="2019" name="Int. J. Syst. Evol. Microbiol.">
        <title>The Global Catalogue of Microorganisms (GCM) 10K type strain sequencing project: providing services to taxonomists for standard genome sequencing and annotation.</title>
        <authorList>
            <consortium name="The Broad Institute Genomics Platform"/>
            <consortium name="The Broad Institute Genome Sequencing Center for Infectious Disease"/>
            <person name="Wu L."/>
            <person name="Ma J."/>
        </authorList>
    </citation>
    <scope>NUCLEOTIDE SEQUENCE [LARGE SCALE GENOMIC DNA]</scope>
    <source>
        <strain evidence="2">JCM 17925</strain>
    </source>
</reference>
<comment type="caution">
    <text evidence="1">The sequence shown here is derived from an EMBL/GenBank/DDBJ whole genome shotgun (WGS) entry which is preliminary data.</text>
</comment>
<evidence type="ECO:0008006" key="3">
    <source>
        <dbReference type="Google" id="ProtNLM"/>
    </source>
</evidence>